<reference evidence="3 4" key="1">
    <citation type="submission" date="2019-10" db="EMBL/GenBank/DDBJ databases">
        <authorList>
            <person name="Palmer J.M."/>
        </authorList>
    </citation>
    <scope>NUCLEOTIDE SEQUENCE [LARGE SCALE GENOMIC DNA]</scope>
    <source>
        <strain evidence="3 4">TWF506</strain>
    </source>
</reference>
<comment type="caution">
    <text evidence="3">The sequence shown here is derived from an EMBL/GenBank/DDBJ whole genome shotgun (WGS) entry which is preliminary data.</text>
</comment>
<dbReference type="InterPro" id="IPR036389">
    <property type="entry name" value="RNase_III_sf"/>
</dbReference>
<evidence type="ECO:0000313" key="3">
    <source>
        <dbReference type="EMBL" id="KAK6498286.1"/>
    </source>
</evidence>
<dbReference type="SUPFAM" id="SSF69065">
    <property type="entry name" value="RNase III domain-like"/>
    <property type="match status" value="1"/>
</dbReference>
<dbReference type="Pfam" id="PF14622">
    <property type="entry name" value="Ribonucleas_3_3"/>
    <property type="match status" value="1"/>
</dbReference>
<dbReference type="GO" id="GO:0006396">
    <property type="term" value="P:RNA processing"/>
    <property type="evidence" value="ECO:0007669"/>
    <property type="project" value="InterPro"/>
</dbReference>
<dbReference type="Proteomes" id="UP001307849">
    <property type="component" value="Unassembled WGS sequence"/>
</dbReference>
<dbReference type="PROSITE" id="PS50142">
    <property type="entry name" value="RNASE_3_2"/>
    <property type="match status" value="1"/>
</dbReference>
<feature type="domain" description="RNase III" evidence="2">
    <location>
        <begin position="168"/>
        <end position="295"/>
    </location>
</feature>
<dbReference type="CDD" id="cd00593">
    <property type="entry name" value="RIBOc"/>
    <property type="match status" value="1"/>
</dbReference>
<name>A0AAN8N2T3_9PEZI</name>
<evidence type="ECO:0000259" key="2">
    <source>
        <dbReference type="PROSITE" id="PS50142"/>
    </source>
</evidence>
<protein>
    <recommendedName>
        <fullName evidence="2">RNase III domain-containing protein</fullName>
    </recommendedName>
</protein>
<sequence>MMPSQVVNLWALKSSFIAPKSSLLRPSKHAIHQLTSNPPNYLPNVSAQLTAMPSNNDSSVSPQTQNQNPKITNAGGTDETFQQELQGMSKTTLNGLEMANYTRLQRHLINGERCRRSVAKKAAAINDPVPALEREPEPTNTPSDTTTLTVTTSETPSTVQQKADMTNQASVQKIIGYNFKRIHLLAEALEAAGRAVDHDTGSVDGNKRLALVGDAVLRLILVDEWYSSKGSREGADKMLKEFASNRRLQECAEKINIVFYILPNPTRAAQKEKVPKKTSASTIEALVGAVWLDSDRNFEVAKKSARHMGILGSDPSKS</sequence>
<feature type="region of interest" description="Disordered" evidence="1">
    <location>
        <begin position="50"/>
        <end position="76"/>
    </location>
</feature>
<evidence type="ECO:0000256" key="1">
    <source>
        <dbReference type="SAM" id="MobiDB-lite"/>
    </source>
</evidence>
<dbReference type="Gene3D" id="1.10.1520.10">
    <property type="entry name" value="Ribonuclease III domain"/>
    <property type="match status" value="1"/>
</dbReference>
<organism evidence="3 4">
    <name type="scientific">Arthrobotrys conoides</name>
    <dbReference type="NCBI Taxonomy" id="74498"/>
    <lineage>
        <taxon>Eukaryota</taxon>
        <taxon>Fungi</taxon>
        <taxon>Dikarya</taxon>
        <taxon>Ascomycota</taxon>
        <taxon>Pezizomycotina</taxon>
        <taxon>Orbiliomycetes</taxon>
        <taxon>Orbiliales</taxon>
        <taxon>Orbiliaceae</taxon>
        <taxon>Arthrobotrys</taxon>
    </lineage>
</organism>
<feature type="compositionally biased region" description="Low complexity" evidence="1">
    <location>
        <begin position="138"/>
        <end position="158"/>
    </location>
</feature>
<dbReference type="SMART" id="SM00535">
    <property type="entry name" value="RIBOc"/>
    <property type="match status" value="1"/>
</dbReference>
<feature type="region of interest" description="Disordered" evidence="1">
    <location>
        <begin position="130"/>
        <end position="158"/>
    </location>
</feature>
<keyword evidence="4" id="KW-1185">Reference proteome</keyword>
<dbReference type="AlphaFoldDB" id="A0AAN8N2T3"/>
<accession>A0AAN8N2T3</accession>
<proteinExistence type="predicted"/>
<evidence type="ECO:0000313" key="4">
    <source>
        <dbReference type="Proteomes" id="UP001307849"/>
    </source>
</evidence>
<dbReference type="GO" id="GO:0004525">
    <property type="term" value="F:ribonuclease III activity"/>
    <property type="evidence" value="ECO:0007669"/>
    <property type="project" value="InterPro"/>
</dbReference>
<gene>
    <name evidence="3" type="ORF">TWF506_004525</name>
</gene>
<dbReference type="InterPro" id="IPR000999">
    <property type="entry name" value="RNase_III_dom"/>
</dbReference>
<dbReference type="EMBL" id="JAVHJM010000014">
    <property type="protein sequence ID" value="KAK6498286.1"/>
    <property type="molecule type" value="Genomic_DNA"/>
</dbReference>